<evidence type="ECO:0000313" key="2">
    <source>
        <dbReference type="Proteomes" id="UP000075320"/>
    </source>
</evidence>
<keyword evidence="2" id="KW-1185">Reference proteome</keyword>
<reference evidence="1 2" key="1">
    <citation type="submission" date="2016-03" db="EMBL/GenBank/DDBJ databases">
        <authorList>
            <person name="Ploux O."/>
        </authorList>
    </citation>
    <scope>NUCLEOTIDE SEQUENCE [LARGE SCALE GENOMIC DNA]</scope>
    <source>
        <strain evidence="1 2">R0</strain>
    </source>
</reference>
<name>A0A150WSD3_BDEBC</name>
<dbReference type="Proteomes" id="UP000075320">
    <property type="component" value="Unassembled WGS sequence"/>
</dbReference>
<protein>
    <submittedName>
        <fullName evidence="1">Uncharacterized protein</fullName>
    </submittedName>
</protein>
<organism evidence="1 2">
    <name type="scientific">Bdellovibrio bacteriovorus</name>
    <dbReference type="NCBI Taxonomy" id="959"/>
    <lineage>
        <taxon>Bacteria</taxon>
        <taxon>Pseudomonadati</taxon>
        <taxon>Bdellovibrionota</taxon>
        <taxon>Bdellovibrionia</taxon>
        <taxon>Bdellovibrionales</taxon>
        <taxon>Pseudobdellovibrionaceae</taxon>
        <taxon>Bdellovibrio</taxon>
    </lineage>
</organism>
<dbReference type="RefSeq" id="WP_061834853.1">
    <property type="nucleotide sequence ID" value="NZ_LUKE01000001.1"/>
</dbReference>
<gene>
    <name evidence="1" type="ORF">AZI86_09765</name>
</gene>
<proteinExistence type="predicted"/>
<comment type="caution">
    <text evidence="1">The sequence shown here is derived from an EMBL/GenBank/DDBJ whole genome shotgun (WGS) entry which is preliminary data.</text>
</comment>
<dbReference type="EMBL" id="LUKE01000001">
    <property type="protein sequence ID" value="KYG67278.1"/>
    <property type="molecule type" value="Genomic_DNA"/>
</dbReference>
<accession>A0A150WSD3</accession>
<dbReference type="AlphaFoldDB" id="A0A150WSD3"/>
<evidence type="ECO:0000313" key="1">
    <source>
        <dbReference type="EMBL" id="KYG67278.1"/>
    </source>
</evidence>
<sequence length="86" mass="9902">MKLLFTRHSRDKIEESGGAYSGLSQFIEMVESAKNKDQVMRNSEEIGEDRYLYKTKDGLRVIYSLTADEHSHPTAIVISVMSRKDY</sequence>